<name>A0A6C0JN96_9ZZZZ</name>
<proteinExistence type="predicted"/>
<organism evidence="2">
    <name type="scientific">viral metagenome</name>
    <dbReference type="NCBI Taxonomy" id="1070528"/>
    <lineage>
        <taxon>unclassified sequences</taxon>
        <taxon>metagenomes</taxon>
        <taxon>organismal metagenomes</taxon>
    </lineage>
</organism>
<feature type="region of interest" description="Disordered" evidence="1">
    <location>
        <begin position="54"/>
        <end position="79"/>
    </location>
</feature>
<accession>A0A6C0JN96</accession>
<dbReference type="EMBL" id="MN740671">
    <property type="protein sequence ID" value="QHU07059.1"/>
    <property type="molecule type" value="Genomic_DNA"/>
</dbReference>
<evidence type="ECO:0000313" key="2">
    <source>
        <dbReference type="EMBL" id="QHU07059.1"/>
    </source>
</evidence>
<dbReference type="AlphaFoldDB" id="A0A6C0JN96"/>
<reference evidence="2" key="1">
    <citation type="journal article" date="2020" name="Nature">
        <title>Giant virus diversity and host interactions through global metagenomics.</title>
        <authorList>
            <person name="Schulz F."/>
            <person name="Roux S."/>
            <person name="Paez-Espino D."/>
            <person name="Jungbluth S."/>
            <person name="Walsh D.A."/>
            <person name="Denef V.J."/>
            <person name="McMahon K.D."/>
            <person name="Konstantinidis K.T."/>
            <person name="Eloe-Fadrosh E.A."/>
            <person name="Kyrpides N.C."/>
            <person name="Woyke T."/>
        </authorList>
    </citation>
    <scope>NUCLEOTIDE SEQUENCE</scope>
    <source>
        <strain evidence="2">GVMAG-S-1038524-41</strain>
    </source>
</reference>
<evidence type="ECO:0000256" key="1">
    <source>
        <dbReference type="SAM" id="MobiDB-lite"/>
    </source>
</evidence>
<protein>
    <submittedName>
        <fullName evidence="2">Uncharacterized protein</fullName>
    </submittedName>
</protein>
<sequence length="79" mass="8643">MNAKKPHNQVPKDPEVGFLWPAEAGVSDTSWNLGLRDVGISASRFWVKTLLGQEPGNRNLGQEPGKGLRDVGISASRFR</sequence>